<proteinExistence type="inferred from homology"/>
<dbReference type="GO" id="GO:0016614">
    <property type="term" value="F:oxidoreductase activity, acting on CH-OH group of donors"/>
    <property type="evidence" value="ECO:0007669"/>
    <property type="project" value="UniProtKB-ARBA"/>
</dbReference>
<comment type="caution">
    <text evidence="4">The sequence shown here is derived from an EMBL/GenBank/DDBJ whole genome shotgun (WGS) entry which is preliminary data.</text>
</comment>
<dbReference type="PANTHER" id="PTHR48107">
    <property type="entry name" value="NADPH-DEPENDENT ALDEHYDE REDUCTASE-LIKE PROTEIN, CHLOROPLASTIC-RELATED"/>
    <property type="match status" value="1"/>
</dbReference>
<dbReference type="PATRIC" id="fig|158500.4.peg.4566"/>
<dbReference type="AlphaFoldDB" id="A0A031JPA4"/>
<organism evidence="4 5">
    <name type="scientific">Novosphingobium resinovorum</name>
    <dbReference type="NCBI Taxonomy" id="158500"/>
    <lineage>
        <taxon>Bacteria</taxon>
        <taxon>Pseudomonadati</taxon>
        <taxon>Pseudomonadota</taxon>
        <taxon>Alphaproteobacteria</taxon>
        <taxon>Sphingomonadales</taxon>
        <taxon>Sphingomonadaceae</taxon>
        <taxon>Novosphingobium</taxon>
    </lineage>
</organism>
<dbReference type="eggNOG" id="COG1028">
    <property type="taxonomic scope" value="Bacteria"/>
</dbReference>
<dbReference type="Proteomes" id="UP000024329">
    <property type="component" value="Unassembled WGS sequence"/>
</dbReference>
<dbReference type="InterPro" id="IPR002347">
    <property type="entry name" value="SDR_fam"/>
</dbReference>
<evidence type="ECO:0000256" key="2">
    <source>
        <dbReference type="ARBA" id="ARBA00023002"/>
    </source>
</evidence>
<dbReference type="InterPro" id="IPR036291">
    <property type="entry name" value="NAD(P)-bd_dom_sf"/>
</dbReference>
<feature type="region of interest" description="Disordered" evidence="3">
    <location>
        <begin position="121"/>
        <end position="142"/>
    </location>
</feature>
<evidence type="ECO:0000256" key="3">
    <source>
        <dbReference type="SAM" id="MobiDB-lite"/>
    </source>
</evidence>
<dbReference type="Pfam" id="PF13561">
    <property type="entry name" value="adh_short_C2"/>
    <property type="match status" value="1"/>
</dbReference>
<protein>
    <submittedName>
        <fullName evidence="4">Short-chain dehydrogenase</fullName>
    </submittedName>
</protein>
<gene>
    <name evidence="4" type="ORF">BV97_04493</name>
</gene>
<comment type="similarity">
    <text evidence="1">Belongs to the short-chain dehydrogenases/reductases (SDR) family.</text>
</comment>
<dbReference type="PRINTS" id="PR00081">
    <property type="entry name" value="GDHRDH"/>
</dbReference>
<dbReference type="SUPFAM" id="SSF51735">
    <property type="entry name" value="NAD(P)-binding Rossmann-fold domains"/>
    <property type="match status" value="1"/>
</dbReference>
<evidence type="ECO:0000313" key="4">
    <source>
        <dbReference type="EMBL" id="EZP76610.1"/>
    </source>
</evidence>
<dbReference type="EMBL" id="JFYZ01000035">
    <property type="protein sequence ID" value="EZP76610.1"/>
    <property type="molecule type" value="Genomic_DNA"/>
</dbReference>
<accession>A0A031JPA4</accession>
<reference evidence="4 5" key="1">
    <citation type="submission" date="2014-03" db="EMBL/GenBank/DDBJ databases">
        <title>Whole genome sequence of Novosphingobium resinovorum KF1.</title>
        <authorList>
            <person name="Gan H.M."/>
            <person name="Gan H.Y."/>
            <person name="Chew T.H."/>
            <person name="Savka M.A."/>
        </authorList>
    </citation>
    <scope>NUCLEOTIDE SEQUENCE [LARGE SCALE GENOMIC DNA]</scope>
    <source>
        <strain evidence="4 5">KF1</strain>
    </source>
</reference>
<evidence type="ECO:0000256" key="1">
    <source>
        <dbReference type="ARBA" id="ARBA00006484"/>
    </source>
</evidence>
<sequence>MVSTPVMLSPLLPTKPPWITVVWTWAPASSPITAIECTPLSNGSNPFSLRRSTVPWAAISCASTTCRPMLAASPVEGCPVQTQPQHRRDHIEGHPVNLGLGNLAAHDGAAKRDRVEVRKAERASPAGHGHVHPGVYRPKGGTLGEVPVRHDISEEQLRRMFQTNIFGMFFLTQAVRPHLSKGTAIVNCTSVTMYRSSKELLDYNSTKGTITAFNRSLSENLIEQGIRVNAVAPGPIWTPLNPSGGASPEKLEHFGEGTPMGRPGQPNEVAPAFLFLACEDASYTSGQVLHPNGGIIVNA</sequence>
<evidence type="ECO:0000313" key="5">
    <source>
        <dbReference type="Proteomes" id="UP000024329"/>
    </source>
</evidence>
<dbReference type="PANTHER" id="PTHR48107:SF16">
    <property type="entry name" value="NADPH-DEPENDENT ALDEHYDE REDUCTASE 1, CHLOROPLASTIC"/>
    <property type="match status" value="1"/>
</dbReference>
<keyword evidence="2" id="KW-0560">Oxidoreductase</keyword>
<dbReference type="Gene3D" id="3.40.50.720">
    <property type="entry name" value="NAD(P)-binding Rossmann-like Domain"/>
    <property type="match status" value="1"/>
</dbReference>
<name>A0A031JPA4_9SPHN</name>